<evidence type="ECO:0000256" key="1">
    <source>
        <dbReference type="ARBA" id="ARBA00004396"/>
    </source>
</evidence>
<dbReference type="GO" id="GO:0044070">
    <property type="term" value="P:regulation of monoatomic anion transport"/>
    <property type="evidence" value="ECO:0007669"/>
    <property type="project" value="InterPro"/>
</dbReference>
<gene>
    <name evidence="14" type="ORF">RJ641_032617</name>
</gene>
<dbReference type="GO" id="GO:0008308">
    <property type="term" value="F:voltage-gated monoatomic anion channel activity"/>
    <property type="evidence" value="ECO:0007669"/>
    <property type="project" value="InterPro"/>
</dbReference>
<protein>
    <submittedName>
        <fullName evidence="14">Uncharacterized protein</fullName>
    </submittedName>
</protein>
<evidence type="ECO:0000256" key="3">
    <source>
        <dbReference type="ARBA" id="ARBA00009945"/>
    </source>
</evidence>
<dbReference type="AlphaFoldDB" id="A0AAN8VWK7"/>
<dbReference type="EMBL" id="JBAMMX010000006">
    <property type="protein sequence ID" value="KAK6939109.1"/>
    <property type="molecule type" value="Genomic_DNA"/>
</dbReference>
<dbReference type="InterPro" id="IPR034575">
    <property type="entry name" value="OEP21"/>
</dbReference>
<evidence type="ECO:0000256" key="9">
    <source>
        <dbReference type="ARBA" id="ARBA00022805"/>
    </source>
</evidence>
<evidence type="ECO:0000313" key="14">
    <source>
        <dbReference type="EMBL" id="KAK6939109.1"/>
    </source>
</evidence>
<evidence type="ECO:0000256" key="11">
    <source>
        <dbReference type="ARBA" id="ARBA00023114"/>
    </source>
</evidence>
<dbReference type="PANTHER" id="PTHR35993:SF1">
    <property type="entry name" value="OUTER ENVELOPE PORE PROTEIN 21B, CHLOROPLASTIC"/>
    <property type="match status" value="1"/>
</dbReference>
<keyword evidence="6" id="KW-0150">Chloroplast</keyword>
<keyword evidence="8" id="KW-0812">Transmembrane</keyword>
<evidence type="ECO:0000256" key="4">
    <source>
        <dbReference type="ARBA" id="ARBA00022448"/>
    </source>
</evidence>
<reference evidence="14 15" key="1">
    <citation type="submission" date="2023-12" db="EMBL/GenBank/DDBJ databases">
        <title>A high-quality genome assembly for Dillenia turbinata (Dilleniales).</title>
        <authorList>
            <person name="Chanderbali A."/>
        </authorList>
    </citation>
    <scope>NUCLEOTIDE SEQUENCE [LARGE SCALE GENOMIC DNA]</scope>
    <source>
        <strain evidence="14">LSX21</strain>
        <tissue evidence="14">Leaf</tissue>
    </source>
</reference>
<evidence type="ECO:0000256" key="8">
    <source>
        <dbReference type="ARBA" id="ARBA00022692"/>
    </source>
</evidence>
<evidence type="ECO:0000256" key="5">
    <source>
        <dbReference type="ARBA" id="ARBA00022452"/>
    </source>
</evidence>
<evidence type="ECO:0000256" key="7">
    <source>
        <dbReference type="ARBA" id="ARBA00022640"/>
    </source>
</evidence>
<comment type="similarity">
    <text evidence="3">Belongs to the plastid outer envelope porin OEP21 (TC 1.B.29) family.</text>
</comment>
<accession>A0AAN8VWK7</accession>
<keyword evidence="15" id="KW-1185">Reference proteome</keyword>
<evidence type="ECO:0000256" key="10">
    <source>
        <dbReference type="ARBA" id="ARBA00023065"/>
    </source>
</evidence>
<dbReference type="GO" id="GO:0015288">
    <property type="term" value="F:porin activity"/>
    <property type="evidence" value="ECO:0007669"/>
    <property type="project" value="UniProtKB-KW"/>
</dbReference>
<evidence type="ECO:0000313" key="15">
    <source>
        <dbReference type="Proteomes" id="UP001370490"/>
    </source>
</evidence>
<evidence type="ECO:0000256" key="2">
    <source>
        <dbReference type="ARBA" id="ARBA00004441"/>
    </source>
</evidence>
<dbReference type="GO" id="GO:0034426">
    <property type="term" value="C:etioplast membrane"/>
    <property type="evidence" value="ECO:0007669"/>
    <property type="project" value="UniProtKB-SubCell"/>
</dbReference>
<dbReference type="GO" id="GO:0046930">
    <property type="term" value="C:pore complex"/>
    <property type="evidence" value="ECO:0007669"/>
    <property type="project" value="UniProtKB-KW"/>
</dbReference>
<keyword evidence="5" id="KW-1134">Transmembrane beta strand</keyword>
<comment type="caution">
    <text evidence="14">The sequence shown here is derived from an EMBL/GenBank/DDBJ whole genome shotgun (WGS) entry which is preliminary data.</text>
</comment>
<dbReference type="PANTHER" id="PTHR35993">
    <property type="entry name" value="OUTER ENVELOPE PORE PROTEIN 21B, CHLOROPLASTIC"/>
    <property type="match status" value="1"/>
</dbReference>
<evidence type="ECO:0000256" key="13">
    <source>
        <dbReference type="ARBA" id="ARBA00024941"/>
    </source>
</evidence>
<keyword evidence="7" id="KW-0934">Plastid</keyword>
<dbReference type="GO" id="GO:0009707">
    <property type="term" value="C:chloroplast outer membrane"/>
    <property type="evidence" value="ECO:0007669"/>
    <property type="project" value="UniProtKB-SubCell"/>
</dbReference>
<comment type="subcellular location">
    <subcellularLocation>
        <location evidence="1">Plastid</location>
        <location evidence="1">Chloroplast outer membrane</location>
        <topology evidence="1">Multi-pass membrane protein</topology>
    </subcellularLocation>
    <subcellularLocation>
        <location evidence="2">Plastid</location>
        <location evidence="2">Etioplast membrane</location>
        <topology evidence="2">Multi-pass membrane protein</topology>
    </subcellularLocation>
</comment>
<name>A0AAN8VWK7_9MAGN</name>
<keyword evidence="12" id="KW-0472">Membrane</keyword>
<evidence type="ECO:0000256" key="6">
    <source>
        <dbReference type="ARBA" id="ARBA00022528"/>
    </source>
</evidence>
<keyword evidence="10" id="KW-0406">Ion transport</keyword>
<keyword evidence="4" id="KW-0813">Transport</keyword>
<keyword evidence="9" id="KW-1002">Plastid outer membrane</keyword>
<comment type="function">
    <text evidence="13">Voltage-dependent rectifying anion channel that facilitates the translocation between chloroplast and cytoplasm of phosphorylated carbohydrates such as triosephosphate, 3-phosphoglycerate and inorganic phosphate (Pi) depending of ATP to triosephosphate ratio in the plastidial intermembrane space; in high triosephosphate/ATP conditions (e.g. photosynthesis), export of triosphosphate from chloroplast (outward rectifying channels), but in high ATP/triosephosphate conditions (e.g. dark phase), import of phosphosolutes (inward rectifying channels).</text>
</comment>
<sequence>METSLRYGGDSESIRFHAKEKFPLDSGTRLQLHGELDTADGATSYASALVRHFYPDLSASLAVGLQFDKREKVHYCVRGKKAFLLTPKLSVNIKGRCYVDKDFKETKCNFQEDQDVRVKVGFEVFDKVPYLQIRENNWTLNADLNGKWNRVQKH</sequence>
<organism evidence="14 15">
    <name type="scientific">Dillenia turbinata</name>
    <dbReference type="NCBI Taxonomy" id="194707"/>
    <lineage>
        <taxon>Eukaryota</taxon>
        <taxon>Viridiplantae</taxon>
        <taxon>Streptophyta</taxon>
        <taxon>Embryophyta</taxon>
        <taxon>Tracheophyta</taxon>
        <taxon>Spermatophyta</taxon>
        <taxon>Magnoliopsida</taxon>
        <taxon>eudicotyledons</taxon>
        <taxon>Gunneridae</taxon>
        <taxon>Pentapetalae</taxon>
        <taxon>Dilleniales</taxon>
        <taxon>Dilleniaceae</taxon>
        <taxon>Dillenia</taxon>
    </lineage>
</organism>
<dbReference type="Proteomes" id="UP001370490">
    <property type="component" value="Unassembled WGS sequence"/>
</dbReference>
<keyword evidence="11" id="KW-0626">Porin</keyword>
<proteinExistence type="inferred from homology"/>
<evidence type="ECO:0000256" key="12">
    <source>
        <dbReference type="ARBA" id="ARBA00023136"/>
    </source>
</evidence>